<dbReference type="Proteomes" id="UP000230922">
    <property type="component" value="Unassembled WGS sequence"/>
</dbReference>
<evidence type="ECO:0000313" key="2">
    <source>
        <dbReference type="Proteomes" id="UP000230922"/>
    </source>
</evidence>
<name>A0A2H0VB42_9BACT</name>
<sequence length="127" mass="15316">MGVYPITYAYMIKSRIEKLEKSIPINDDPFRDLTNAELVKLGRKLELGFYNQIKNKNIECEYKELFLDKPDILELLDPTVPTSKEAIPLLEKQRDWEIKYEKSQELREEIFEYYEKAIKAYKFYRHV</sequence>
<gene>
    <name evidence="1" type="ORF">COT92_01900</name>
</gene>
<accession>A0A2H0VB42</accession>
<dbReference type="EMBL" id="PFAK01000030">
    <property type="protein sequence ID" value="PIR96306.1"/>
    <property type="molecule type" value="Genomic_DNA"/>
</dbReference>
<dbReference type="AlphaFoldDB" id="A0A2H0VB42"/>
<organism evidence="1 2">
    <name type="scientific">Candidatus Doudnabacteria bacterium CG10_big_fil_rev_8_21_14_0_10_42_18</name>
    <dbReference type="NCBI Taxonomy" id="1974552"/>
    <lineage>
        <taxon>Bacteria</taxon>
        <taxon>Candidatus Doudnaibacteriota</taxon>
    </lineage>
</organism>
<evidence type="ECO:0000313" key="1">
    <source>
        <dbReference type="EMBL" id="PIR96306.1"/>
    </source>
</evidence>
<proteinExistence type="predicted"/>
<protein>
    <submittedName>
        <fullName evidence="1">Uncharacterized protein</fullName>
    </submittedName>
</protein>
<comment type="caution">
    <text evidence="1">The sequence shown here is derived from an EMBL/GenBank/DDBJ whole genome shotgun (WGS) entry which is preliminary data.</text>
</comment>
<reference evidence="2" key="1">
    <citation type="submission" date="2017-09" db="EMBL/GenBank/DDBJ databases">
        <title>Depth-based differentiation of microbial function through sediment-hosted aquifers and enrichment of novel symbionts in the deep terrestrial subsurface.</title>
        <authorList>
            <person name="Probst A.J."/>
            <person name="Ladd B."/>
            <person name="Jarett J.K."/>
            <person name="Geller-Mcgrath D.E."/>
            <person name="Sieber C.M.K."/>
            <person name="Emerson J.B."/>
            <person name="Anantharaman K."/>
            <person name="Thomas B.C."/>
            <person name="Malmstrom R."/>
            <person name="Stieglmeier M."/>
            <person name="Klingl A."/>
            <person name="Woyke T."/>
            <person name="Ryan C.M."/>
            <person name="Banfield J.F."/>
        </authorList>
    </citation>
    <scope>NUCLEOTIDE SEQUENCE [LARGE SCALE GENOMIC DNA]</scope>
</reference>